<organism evidence="4 5">
    <name type="scientific">Hominibacterium faecale</name>
    <dbReference type="NCBI Taxonomy" id="2839743"/>
    <lineage>
        <taxon>Bacteria</taxon>
        <taxon>Bacillati</taxon>
        <taxon>Bacillota</taxon>
        <taxon>Clostridia</taxon>
        <taxon>Peptostreptococcales</taxon>
        <taxon>Anaerovoracaceae</taxon>
        <taxon>Hominibacterium</taxon>
    </lineage>
</organism>
<evidence type="ECO:0000259" key="2">
    <source>
        <dbReference type="PROSITE" id="PS51782"/>
    </source>
</evidence>
<evidence type="ECO:0000313" key="3">
    <source>
        <dbReference type="EMBL" id="MCU7376798.1"/>
    </source>
</evidence>
<dbReference type="SMART" id="SM00257">
    <property type="entry name" value="LysM"/>
    <property type="match status" value="2"/>
</dbReference>
<dbReference type="EMBL" id="JAOSHN010000001">
    <property type="protein sequence ID" value="MCU7376798.1"/>
    <property type="molecule type" value="Genomic_DNA"/>
</dbReference>
<feature type="domain" description="LysM" evidence="2">
    <location>
        <begin position="9"/>
        <end position="53"/>
    </location>
</feature>
<dbReference type="RefSeq" id="WP_148396096.1">
    <property type="nucleotide sequence ID" value="NZ_JAJAGH010000005.1"/>
</dbReference>
<dbReference type="CDD" id="cd00118">
    <property type="entry name" value="LysM"/>
    <property type="match status" value="2"/>
</dbReference>
<dbReference type="InterPro" id="IPR018392">
    <property type="entry name" value="LysM"/>
</dbReference>
<sequence>MANKYVCVDVYTVRAGDTLYSIAQRYNVDVGLLMRANKVHNPYNLRIGTNLCIPGLAQEDPIPQPLPEVGPEETPEPQPDASPNPGCKTTHTVKSGDTLYMIAKMHKITLDALMNANPNIDPYNLQVGTELCIPQ</sequence>
<protein>
    <submittedName>
        <fullName evidence="4">LysM peptidoglycan-binding domain-containing protein</fullName>
    </submittedName>
</protein>
<dbReference type="Pfam" id="PF01476">
    <property type="entry name" value="LysM"/>
    <property type="match status" value="2"/>
</dbReference>
<evidence type="ECO:0000313" key="5">
    <source>
        <dbReference type="Proteomes" id="UP001065549"/>
    </source>
</evidence>
<dbReference type="PANTHER" id="PTHR33734">
    <property type="entry name" value="LYSM DOMAIN-CONTAINING GPI-ANCHORED PROTEIN 2"/>
    <property type="match status" value="1"/>
</dbReference>
<accession>A0A9J6QVI0</accession>
<feature type="region of interest" description="Disordered" evidence="1">
    <location>
        <begin position="58"/>
        <end position="92"/>
    </location>
</feature>
<keyword evidence="5" id="KW-1185">Reference proteome</keyword>
<dbReference type="PROSITE" id="PS51782">
    <property type="entry name" value="LYSM"/>
    <property type="match status" value="2"/>
</dbReference>
<reference evidence="4" key="1">
    <citation type="submission" date="2022-09" db="EMBL/GenBank/DDBJ databases">
        <title>Culturomic study of gut microbiota in children with autism spectrum disorder.</title>
        <authorList>
            <person name="Efimov B.A."/>
            <person name="Chaplin A.V."/>
            <person name="Sokolova S.R."/>
            <person name="Pikina A.P."/>
            <person name="Korzhanova M."/>
            <person name="Belova V."/>
            <person name="Korostin D."/>
        </authorList>
    </citation>
    <scope>NUCLEOTIDE SEQUENCE</scope>
    <source>
        <strain evidence="4">ASD5510</strain>
    </source>
</reference>
<evidence type="ECO:0000256" key="1">
    <source>
        <dbReference type="SAM" id="MobiDB-lite"/>
    </source>
</evidence>
<dbReference type="GO" id="GO:0008932">
    <property type="term" value="F:lytic endotransglycosylase activity"/>
    <property type="evidence" value="ECO:0007669"/>
    <property type="project" value="TreeGrafter"/>
</dbReference>
<dbReference type="SUPFAM" id="SSF54106">
    <property type="entry name" value="LysM domain"/>
    <property type="match status" value="2"/>
</dbReference>
<feature type="domain" description="LysM" evidence="2">
    <location>
        <begin position="89"/>
        <end position="133"/>
    </location>
</feature>
<name>A0A9J6QVI0_9FIRM</name>
<dbReference type="Gene3D" id="3.10.350.10">
    <property type="entry name" value="LysM domain"/>
    <property type="match status" value="2"/>
</dbReference>
<dbReference type="PANTHER" id="PTHR33734:SF22">
    <property type="entry name" value="MEMBRANE-BOUND LYTIC MUREIN TRANSGLYCOSYLASE D"/>
    <property type="match status" value="1"/>
</dbReference>
<gene>
    <name evidence="3" type="ORF">OBO34_00330</name>
    <name evidence="4" type="ORF">OBO34_13425</name>
</gene>
<proteinExistence type="predicted"/>
<evidence type="ECO:0000313" key="4">
    <source>
        <dbReference type="EMBL" id="MCU7379347.1"/>
    </source>
</evidence>
<dbReference type="Proteomes" id="UP001065549">
    <property type="component" value="Unassembled WGS sequence"/>
</dbReference>
<comment type="caution">
    <text evidence="4">The sequence shown here is derived from an EMBL/GenBank/DDBJ whole genome shotgun (WGS) entry which is preliminary data.</text>
</comment>
<dbReference type="InterPro" id="IPR036779">
    <property type="entry name" value="LysM_dom_sf"/>
</dbReference>
<dbReference type="EMBL" id="JAOSHN010000005">
    <property type="protein sequence ID" value="MCU7379347.1"/>
    <property type="molecule type" value="Genomic_DNA"/>
</dbReference>
<dbReference type="AlphaFoldDB" id="A0A9J6QVI0"/>